<dbReference type="Gene3D" id="6.10.10.10">
    <property type="entry name" value="Flagellar export chaperone, C-terminal domain"/>
    <property type="match status" value="1"/>
</dbReference>
<name>A0A3N0G399_9GAMM</name>
<dbReference type="InterPro" id="IPR042187">
    <property type="entry name" value="Flagellin_C_sub2"/>
</dbReference>
<sequence length="486" mass="51916">MISLTDSGRVRSNYEKSVSNVKKDIENLSSGLRVNNSQDDAAGVAITNRVTANINSANMIMKGINDAVSLTQTAESGIDSIMKKLQRARELALQSANDTLNDNDRQAIQLEYTSLMEDIDHTAMSTTIFDKYPLAPTTQKQLPQQLGSTLPLSSRFPVSGNSYSFNSGIISVAYIPSGAKNLTIFIDSLGADDDIEIFSRDGKHLVGTPLEGSNPDIVWKNNGVTDQGSANAKVLTEANGFLAGASYDGSTLLEGGATYNINGGTVGTFNGMTLTYSGDGDRYEDASNGGFNDGTNGSNRFEQVNIDNVTEDLILMVIGRGAFTGQVKWDVLPTPSVSPLPPLPPISEPVSVLLQASVGMASDSLVIEPTPSDTDSLGLTGTVVTTRSNALNAIGQVDKAIQTLNGYLGQYGSLANRFESLVNLNDSMISTGKITWSRYRDLDMSSGLSDFTKNTLIQQQAVNMMTISAQDKDVILKLLLTVSQKM</sequence>
<evidence type="ECO:0000256" key="4">
    <source>
        <dbReference type="ARBA" id="ARBA00005709"/>
    </source>
</evidence>
<dbReference type="EMBL" id="RJLR01000016">
    <property type="protein sequence ID" value="RNM06849.1"/>
    <property type="molecule type" value="Genomic_DNA"/>
</dbReference>
<comment type="similarity">
    <text evidence="4">Belongs to the bacterial flagellin family.</text>
</comment>
<dbReference type="Proteomes" id="UP000276061">
    <property type="component" value="Unassembled WGS sequence"/>
</dbReference>
<dbReference type="RefSeq" id="WP_123252456.1">
    <property type="nucleotide sequence ID" value="NZ_JBPWOM010000020.1"/>
</dbReference>
<dbReference type="InterPro" id="IPR001029">
    <property type="entry name" value="Flagellin_N"/>
</dbReference>
<gene>
    <name evidence="8" type="ORF">EF878_08515</name>
</gene>
<evidence type="ECO:0000256" key="1">
    <source>
        <dbReference type="ARBA" id="ARBA00002270"/>
    </source>
</evidence>
<comment type="subcellular location">
    <subcellularLocation>
        <location evidence="2">Bacterial flagellum</location>
    </subcellularLocation>
    <subcellularLocation>
        <location evidence="3">Secreted</location>
    </subcellularLocation>
</comment>
<dbReference type="AlphaFoldDB" id="A0A3N0G399"/>
<evidence type="ECO:0000256" key="3">
    <source>
        <dbReference type="ARBA" id="ARBA00004613"/>
    </source>
</evidence>
<evidence type="ECO:0000256" key="2">
    <source>
        <dbReference type="ARBA" id="ARBA00004365"/>
    </source>
</evidence>
<comment type="caution">
    <text evidence="8">The sequence shown here is derived from an EMBL/GenBank/DDBJ whole genome shotgun (WGS) entry which is preliminary data.</text>
</comment>
<keyword evidence="8" id="KW-0969">Cilium</keyword>
<evidence type="ECO:0000256" key="5">
    <source>
        <dbReference type="ARBA" id="ARBA00022525"/>
    </source>
</evidence>
<feature type="domain" description="Flagellin N-terminal" evidence="7">
    <location>
        <begin position="10"/>
        <end position="127"/>
    </location>
</feature>
<dbReference type="PANTHER" id="PTHR42792">
    <property type="entry name" value="FLAGELLIN"/>
    <property type="match status" value="1"/>
</dbReference>
<reference evidence="8 9" key="1">
    <citation type="submission" date="2018-11" db="EMBL/GenBank/DDBJ databases">
        <title>Characterization of surface water Dickeya isolates.</title>
        <authorList>
            <person name="Van Gijsegem F."/>
            <person name="Pedron J."/>
        </authorList>
    </citation>
    <scope>NUCLEOTIDE SEQUENCE [LARGE SCALE GENOMIC DNA]</scope>
    <source>
        <strain evidence="8 9">FVG1-MFV-O17</strain>
    </source>
</reference>
<dbReference type="Gene3D" id="1.20.1330.10">
    <property type="entry name" value="f41 fragment of flagellin, N-terminal domain"/>
    <property type="match status" value="2"/>
</dbReference>
<evidence type="ECO:0000256" key="6">
    <source>
        <dbReference type="ARBA" id="ARBA00023143"/>
    </source>
</evidence>
<dbReference type="InterPro" id="IPR001492">
    <property type="entry name" value="Flagellin"/>
</dbReference>
<dbReference type="GO" id="GO:0005576">
    <property type="term" value="C:extracellular region"/>
    <property type="evidence" value="ECO:0007669"/>
    <property type="project" value="UniProtKB-SubCell"/>
</dbReference>
<keyword evidence="8" id="KW-0282">Flagellum</keyword>
<dbReference type="SUPFAM" id="SSF64518">
    <property type="entry name" value="Phase 1 flagellin"/>
    <property type="match status" value="1"/>
</dbReference>
<dbReference type="PANTHER" id="PTHR42792:SF2">
    <property type="entry name" value="FLAGELLIN"/>
    <property type="match status" value="1"/>
</dbReference>
<dbReference type="Pfam" id="PF00669">
    <property type="entry name" value="Flagellin_N"/>
    <property type="match status" value="1"/>
</dbReference>
<protein>
    <submittedName>
        <fullName evidence="8">Flagellin</fullName>
    </submittedName>
</protein>
<accession>A0A3N0G399</accession>
<keyword evidence="6" id="KW-0975">Bacterial flagellum</keyword>
<dbReference type="PRINTS" id="PR00207">
    <property type="entry name" value="FLAGELLIN"/>
</dbReference>
<dbReference type="GO" id="GO:0005198">
    <property type="term" value="F:structural molecule activity"/>
    <property type="evidence" value="ECO:0007669"/>
    <property type="project" value="UniProtKB-UniRule"/>
</dbReference>
<dbReference type="OrthoDB" id="9796789at2"/>
<dbReference type="GO" id="GO:0009288">
    <property type="term" value="C:bacterial-type flagellum"/>
    <property type="evidence" value="ECO:0007669"/>
    <property type="project" value="UniProtKB-SubCell"/>
</dbReference>
<evidence type="ECO:0000259" key="7">
    <source>
        <dbReference type="Pfam" id="PF00669"/>
    </source>
</evidence>
<evidence type="ECO:0000313" key="9">
    <source>
        <dbReference type="Proteomes" id="UP000276061"/>
    </source>
</evidence>
<comment type="function">
    <text evidence="1">Flagellin is the subunit protein which polymerizes to form the filaments of bacterial flagella.</text>
</comment>
<keyword evidence="8" id="KW-0966">Cell projection</keyword>
<evidence type="ECO:0000313" key="8">
    <source>
        <dbReference type="EMBL" id="RNM06849.1"/>
    </source>
</evidence>
<proteinExistence type="inferred from homology"/>
<organism evidence="8 9">
    <name type="scientific">Dickeya undicola</name>
    <dbReference type="NCBI Taxonomy" id="1577887"/>
    <lineage>
        <taxon>Bacteria</taxon>
        <taxon>Pseudomonadati</taxon>
        <taxon>Pseudomonadota</taxon>
        <taxon>Gammaproteobacteria</taxon>
        <taxon>Enterobacterales</taxon>
        <taxon>Pectobacteriaceae</taxon>
        <taxon>Dickeya</taxon>
    </lineage>
</organism>
<keyword evidence="5" id="KW-0964">Secreted</keyword>